<dbReference type="Gene3D" id="1.25.40.10">
    <property type="entry name" value="Tetratricopeptide repeat domain"/>
    <property type="match status" value="1"/>
</dbReference>
<dbReference type="PANTHER" id="PTHR46630">
    <property type="entry name" value="TETRATRICOPEPTIDE REPEAT PROTEIN 29"/>
    <property type="match status" value="1"/>
</dbReference>
<evidence type="ECO:0000256" key="3">
    <source>
        <dbReference type="ARBA" id="ARBA00022737"/>
    </source>
</evidence>
<comment type="function">
    <text evidence="6">Axonemal protein which is implicated in axonemal and/or peri-axonemal structure assembly and regulates flagellum assembly and beating and therefore sperm motility.</text>
</comment>
<dbReference type="STRING" id="76193.A0A0N1PIM4"/>
<dbReference type="AlphaFoldDB" id="A0A0N1PIM4"/>
<evidence type="ECO:0000313" key="10">
    <source>
        <dbReference type="Proteomes" id="UP000053240"/>
    </source>
</evidence>
<dbReference type="InterPro" id="IPR011990">
    <property type="entry name" value="TPR-like_helical_dom_sf"/>
</dbReference>
<evidence type="ECO:0000256" key="7">
    <source>
        <dbReference type="PROSITE-ProRule" id="PRU00339"/>
    </source>
</evidence>
<dbReference type="PROSITE" id="PS50005">
    <property type="entry name" value="TPR"/>
    <property type="match status" value="1"/>
</dbReference>
<reference evidence="9 10" key="1">
    <citation type="journal article" date="2015" name="Nat. Commun.">
        <title>Outbred genome sequencing and CRISPR/Cas9 gene editing in butterflies.</title>
        <authorList>
            <person name="Li X."/>
            <person name="Fan D."/>
            <person name="Zhang W."/>
            <person name="Liu G."/>
            <person name="Zhang L."/>
            <person name="Zhao L."/>
            <person name="Fang X."/>
            <person name="Chen L."/>
            <person name="Dong Y."/>
            <person name="Chen Y."/>
            <person name="Ding Y."/>
            <person name="Zhao R."/>
            <person name="Feng M."/>
            <person name="Zhu Y."/>
            <person name="Feng Y."/>
            <person name="Jiang X."/>
            <person name="Zhu D."/>
            <person name="Xiang H."/>
            <person name="Feng X."/>
            <person name="Li S."/>
            <person name="Wang J."/>
            <person name="Zhang G."/>
            <person name="Kronforst M.R."/>
            <person name="Wang W."/>
        </authorList>
    </citation>
    <scope>NUCLEOTIDE SEQUENCE [LARGE SCALE GENOMIC DNA]</scope>
    <source>
        <strain evidence="9">Ya'a_city_454_Pm</strain>
        <tissue evidence="9">Whole body</tissue>
    </source>
</reference>
<gene>
    <name evidence="9" type="ORF">RR48_03830</name>
</gene>
<dbReference type="InterPro" id="IPR019734">
    <property type="entry name" value="TPR_rpt"/>
</dbReference>
<feature type="region of interest" description="Disordered" evidence="8">
    <location>
        <begin position="1"/>
        <end position="52"/>
    </location>
</feature>
<protein>
    <recommendedName>
        <fullName evidence="5">Tetratricopeptide repeat protein 29</fullName>
    </recommendedName>
</protein>
<name>A0A0N1PIM4_PAPMA</name>
<dbReference type="EMBL" id="KQ460202">
    <property type="protein sequence ID" value="KPJ17173.1"/>
    <property type="molecule type" value="Genomic_DNA"/>
</dbReference>
<evidence type="ECO:0000256" key="4">
    <source>
        <dbReference type="ARBA" id="ARBA00022803"/>
    </source>
</evidence>
<feature type="repeat" description="TPR" evidence="7">
    <location>
        <begin position="356"/>
        <end position="389"/>
    </location>
</feature>
<evidence type="ECO:0000256" key="5">
    <source>
        <dbReference type="ARBA" id="ARBA00040665"/>
    </source>
</evidence>
<dbReference type="GO" id="GO:0005737">
    <property type="term" value="C:cytoplasm"/>
    <property type="evidence" value="ECO:0007669"/>
    <property type="project" value="UniProtKB-SubCell"/>
</dbReference>
<dbReference type="GO" id="GO:0003341">
    <property type="term" value="P:cilium movement"/>
    <property type="evidence" value="ECO:0007669"/>
    <property type="project" value="TreeGrafter"/>
</dbReference>
<dbReference type="SUPFAM" id="SSF48452">
    <property type="entry name" value="TPR-like"/>
    <property type="match status" value="1"/>
</dbReference>
<dbReference type="Proteomes" id="UP000053240">
    <property type="component" value="Unassembled WGS sequence"/>
</dbReference>
<comment type="subcellular location">
    <subcellularLocation>
        <location evidence="1">Cytoplasm</location>
    </subcellularLocation>
</comment>
<evidence type="ECO:0000256" key="1">
    <source>
        <dbReference type="ARBA" id="ARBA00004496"/>
    </source>
</evidence>
<sequence>MPLSGNFRREMLKALKDAKKSQTGEENSESSTNNMQEERNDDEEPPPKASSVVVKNPVNVSTQTPDITPSKEDINNNFDINSLNMAKPFEIPQKRKLPKLMACMTKNSLENMRNKALFSLDTLDAKGIRRHKLPLHECIELELKEAGFFESSDYLQDLIYDNIQILAEDEIGIVVDIRKREDFLEHICAGLQRAERERDRDNKKKECLELLKLALYYSEKGKGILWLAEKFFLAAIAVASHYLLDGGRQKACCKYHYASFLLNKYTDDMEEAYEIFSDVRDSAIGKDWPLFENDSEITEALRDAPNSVFIVTVLELHKVLMSKARAVRAKDPAKAERLSRLAERRAKDAGDVPKAAEAVIEIGISQLAMNSLNNALKSFQKAYKIYEANNDINGLCISKMHLAAVRQRLGDHETAAKLLTEMGELAMQNGLRRHLGRALHLLGELHLKRERPDLGTQHLEEAFMCFMGYIVQDQKYGVSKQKSTLYTDLDTIYKTQKQEVLDEDAEQSRVMMAISAGQELMGSYFAIIEKAASCTVAKVKVIEWKSSKASWWMDQEHHKFIPCLCPSHQRTPLDVLWMRLKERSTRNILEDDAKTEQVLAREATLEDIRKLRSSFIK</sequence>
<proteinExistence type="predicted"/>
<keyword evidence="3" id="KW-0677">Repeat</keyword>
<dbReference type="GO" id="GO:0005929">
    <property type="term" value="C:cilium"/>
    <property type="evidence" value="ECO:0007669"/>
    <property type="project" value="TreeGrafter"/>
</dbReference>
<feature type="compositionally biased region" description="Basic and acidic residues" evidence="8">
    <location>
        <begin position="7"/>
        <end position="23"/>
    </location>
</feature>
<keyword evidence="4 7" id="KW-0802">TPR repeat</keyword>
<keyword evidence="10" id="KW-1185">Reference proteome</keyword>
<accession>A0A0N1PIM4</accession>
<organism evidence="9 10">
    <name type="scientific">Papilio machaon</name>
    <name type="common">Old World swallowtail butterfly</name>
    <dbReference type="NCBI Taxonomy" id="76193"/>
    <lineage>
        <taxon>Eukaryota</taxon>
        <taxon>Metazoa</taxon>
        <taxon>Ecdysozoa</taxon>
        <taxon>Arthropoda</taxon>
        <taxon>Hexapoda</taxon>
        <taxon>Insecta</taxon>
        <taxon>Pterygota</taxon>
        <taxon>Neoptera</taxon>
        <taxon>Endopterygota</taxon>
        <taxon>Lepidoptera</taxon>
        <taxon>Glossata</taxon>
        <taxon>Ditrysia</taxon>
        <taxon>Papilionoidea</taxon>
        <taxon>Papilionidae</taxon>
        <taxon>Papilioninae</taxon>
        <taxon>Papilio</taxon>
    </lineage>
</organism>
<evidence type="ECO:0000313" key="9">
    <source>
        <dbReference type="EMBL" id="KPJ17173.1"/>
    </source>
</evidence>
<evidence type="ECO:0000256" key="2">
    <source>
        <dbReference type="ARBA" id="ARBA00022490"/>
    </source>
</evidence>
<dbReference type="PANTHER" id="PTHR46630:SF1">
    <property type="entry name" value="TETRATRICOPEPTIDE REPEAT PROTEIN 29"/>
    <property type="match status" value="1"/>
</dbReference>
<dbReference type="InterPro" id="IPR051476">
    <property type="entry name" value="Bac_ResReg_Asp_Phosphatase"/>
</dbReference>
<evidence type="ECO:0000256" key="6">
    <source>
        <dbReference type="ARBA" id="ARBA00044739"/>
    </source>
</evidence>
<evidence type="ECO:0000256" key="8">
    <source>
        <dbReference type="SAM" id="MobiDB-lite"/>
    </source>
</evidence>
<keyword evidence="2" id="KW-0963">Cytoplasm</keyword>
<dbReference type="InParanoid" id="A0A0N1PIM4"/>